<dbReference type="SUPFAM" id="SSF56436">
    <property type="entry name" value="C-type lectin-like"/>
    <property type="match status" value="1"/>
</dbReference>
<dbReference type="CDD" id="cd00037">
    <property type="entry name" value="CLECT"/>
    <property type="match status" value="1"/>
</dbReference>
<dbReference type="InterPro" id="IPR001304">
    <property type="entry name" value="C-type_lectin-like"/>
</dbReference>
<name>A0A914CQL9_9BILA</name>
<dbReference type="Gene3D" id="3.10.100.10">
    <property type="entry name" value="Mannose-Binding Protein A, subunit A"/>
    <property type="match status" value="1"/>
</dbReference>
<evidence type="ECO:0000256" key="1">
    <source>
        <dbReference type="SAM" id="MobiDB-lite"/>
    </source>
</evidence>
<evidence type="ECO:0000313" key="4">
    <source>
        <dbReference type="WBParaSite" id="ACRNAN_scaffold1292.g8056.t1"/>
    </source>
</evidence>
<proteinExistence type="predicted"/>
<sequence>MFNLVSTDKNFYEDFIWTLTQVNCACGDPRNAQLTIFDTSKGRWQRYAECYLLITMEGFGSISVLDMCSDMSNESFVVPIALTSRQKYVFIEEYIMDFPDIPKYYLGLHRNKQNQWVWLDYDGSEFPLGNYTHWAPGYSANSPGQCVAAISQNGTGSNLFNNDYRWVPTSCYSENASNFCQSLACDADYKGCQSDIPPPKKLQKRRKIKSRPKKRVIHKNTLKTAQKH</sequence>
<evidence type="ECO:0000259" key="2">
    <source>
        <dbReference type="PROSITE" id="PS50041"/>
    </source>
</evidence>
<dbReference type="PROSITE" id="PS50041">
    <property type="entry name" value="C_TYPE_LECTIN_2"/>
    <property type="match status" value="1"/>
</dbReference>
<feature type="region of interest" description="Disordered" evidence="1">
    <location>
        <begin position="196"/>
        <end position="228"/>
    </location>
</feature>
<organism evidence="3 4">
    <name type="scientific">Acrobeloides nanus</name>
    <dbReference type="NCBI Taxonomy" id="290746"/>
    <lineage>
        <taxon>Eukaryota</taxon>
        <taxon>Metazoa</taxon>
        <taxon>Ecdysozoa</taxon>
        <taxon>Nematoda</taxon>
        <taxon>Chromadorea</taxon>
        <taxon>Rhabditida</taxon>
        <taxon>Tylenchina</taxon>
        <taxon>Cephalobomorpha</taxon>
        <taxon>Cephaloboidea</taxon>
        <taxon>Cephalobidae</taxon>
        <taxon>Acrobeloides</taxon>
    </lineage>
</organism>
<accession>A0A914CQL9</accession>
<dbReference type="InterPro" id="IPR016186">
    <property type="entry name" value="C-type_lectin-like/link_sf"/>
</dbReference>
<dbReference type="InterPro" id="IPR016187">
    <property type="entry name" value="CTDL_fold"/>
</dbReference>
<dbReference type="SMART" id="SM00034">
    <property type="entry name" value="CLECT"/>
    <property type="match status" value="1"/>
</dbReference>
<dbReference type="WBParaSite" id="ACRNAN_scaffold1292.g8056.t1">
    <property type="protein sequence ID" value="ACRNAN_scaffold1292.g8056.t1"/>
    <property type="gene ID" value="ACRNAN_scaffold1292.g8056"/>
</dbReference>
<reference evidence="4" key="1">
    <citation type="submission" date="2022-11" db="UniProtKB">
        <authorList>
            <consortium name="WormBaseParasite"/>
        </authorList>
    </citation>
    <scope>IDENTIFICATION</scope>
</reference>
<dbReference type="AlphaFoldDB" id="A0A914CQL9"/>
<keyword evidence="3" id="KW-1185">Reference proteome</keyword>
<protein>
    <submittedName>
        <fullName evidence="4">C-type lectin domain-containing protein</fullName>
    </submittedName>
</protein>
<evidence type="ECO:0000313" key="3">
    <source>
        <dbReference type="Proteomes" id="UP000887540"/>
    </source>
</evidence>
<feature type="domain" description="C-type lectin" evidence="2">
    <location>
        <begin position="46"/>
        <end position="171"/>
    </location>
</feature>
<feature type="compositionally biased region" description="Basic residues" evidence="1">
    <location>
        <begin position="201"/>
        <end position="228"/>
    </location>
</feature>
<dbReference type="Proteomes" id="UP000887540">
    <property type="component" value="Unplaced"/>
</dbReference>